<dbReference type="AlphaFoldDB" id="A0A366DMN9"/>
<evidence type="ECO:0000313" key="2">
    <source>
        <dbReference type="EMBL" id="RBO91342.1"/>
    </source>
</evidence>
<reference evidence="2 3" key="1">
    <citation type="submission" date="2018-06" db="EMBL/GenBank/DDBJ databases">
        <title>Genomic Encyclopedia of Type Strains, Phase IV (KMG-IV): sequencing the most valuable type-strain genomes for metagenomic binning, comparative biology and taxonomic classification.</title>
        <authorList>
            <person name="Goeker M."/>
        </authorList>
    </citation>
    <scope>NUCLEOTIDE SEQUENCE [LARGE SCALE GENOMIC DNA]</scope>
    <source>
        <strain evidence="2 3">DSM 44599</strain>
    </source>
</reference>
<dbReference type="RefSeq" id="WP_170160751.1">
    <property type="nucleotide sequence ID" value="NZ_QNRE01000004.1"/>
</dbReference>
<dbReference type="Pfam" id="PF00313">
    <property type="entry name" value="CSD"/>
    <property type="match status" value="1"/>
</dbReference>
<gene>
    <name evidence="2" type="ORF">DFR74_10444</name>
</gene>
<dbReference type="Gene3D" id="2.40.50.140">
    <property type="entry name" value="Nucleic acid-binding proteins"/>
    <property type="match status" value="1"/>
</dbReference>
<keyword evidence="3" id="KW-1185">Reference proteome</keyword>
<dbReference type="EMBL" id="QNRE01000004">
    <property type="protein sequence ID" value="RBO91342.1"/>
    <property type="molecule type" value="Genomic_DNA"/>
</dbReference>
<sequence length="78" mass="8867">MTEPIRIKGVIKWVNLDLGYGFIAVDDGGDVFVHRKFLPKPLEPQENYELRPVYLRVRNTSKGRQAYDVLIDGPGTHG</sequence>
<proteinExistence type="predicted"/>
<dbReference type="SUPFAM" id="SSF50249">
    <property type="entry name" value="Nucleic acid-binding proteins"/>
    <property type="match status" value="1"/>
</dbReference>
<dbReference type="InterPro" id="IPR012340">
    <property type="entry name" value="NA-bd_OB-fold"/>
</dbReference>
<name>A0A366DMN9_9NOCA</name>
<dbReference type="PROSITE" id="PS51857">
    <property type="entry name" value="CSD_2"/>
    <property type="match status" value="1"/>
</dbReference>
<feature type="domain" description="CSD" evidence="1">
    <location>
        <begin position="6"/>
        <end position="71"/>
    </location>
</feature>
<dbReference type="STRING" id="1210090.GCA_001613185_00895"/>
<organism evidence="2 3">
    <name type="scientific">Nocardia puris</name>
    <dbReference type="NCBI Taxonomy" id="208602"/>
    <lineage>
        <taxon>Bacteria</taxon>
        <taxon>Bacillati</taxon>
        <taxon>Actinomycetota</taxon>
        <taxon>Actinomycetes</taxon>
        <taxon>Mycobacteriales</taxon>
        <taxon>Nocardiaceae</taxon>
        <taxon>Nocardia</taxon>
    </lineage>
</organism>
<comment type="caution">
    <text evidence="2">The sequence shown here is derived from an EMBL/GenBank/DDBJ whole genome shotgun (WGS) entry which is preliminary data.</text>
</comment>
<evidence type="ECO:0000259" key="1">
    <source>
        <dbReference type="PROSITE" id="PS51857"/>
    </source>
</evidence>
<dbReference type="Proteomes" id="UP000252586">
    <property type="component" value="Unassembled WGS sequence"/>
</dbReference>
<dbReference type="GO" id="GO:0003676">
    <property type="term" value="F:nucleic acid binding"/>
    <property type="evidence" value="ECO:0007669"/>
    <property type="project" value="InterPro"/>
</dbReference>
<dbReference type="InterPro" id="IPR002059">
    <property type="entry name" value="CSP_DNA-bd"/>
</dbReference>
<accession>A0A366DMN9</accession>
<evidence type="ECO:0000313" key="3">
    <source>
        <dbReference type="Proteomes" id="UP000252586"/>
    </source>
</evidence>
<protein>
    <submittedName>
        <fullName evidence="2">Cold-shock-like DNA binding protein</fullName>
    </submittedName>
</protein>